<keyword evidence="1" id="KW-0812">Transmembrane</keyword>
<reference evidence="2 3" key="1">
    <citation type="submission" date="2019-04" db="EMBL/GenBank/DDBJ databases">
        <title>Cohnella sp. nov., isolated from soil.</title>
        <authorList>
            <person name="Kim W."/>
        </authorList>
    </citation>
    <scope>NUCLEOTIDE SEQUENCE [LARGE SCALE GENOMIC DNA]</scope>
    <source>
        <strain evidence="2 3">CAU 1483</strain>
    </source>
</reference>
<dbReference type="InterPro" id="IPR009526">
    <property type="entry name" value="DUF1146"/>
</dbReference>
<dbReference type="NCBIfam" id="TIGR02327">
    <property type="entry name" value="int_mem_ywzB"/>
    <property type="match status" value="1"/>
</dbReference>
<feature type="transmembrane region" description="Helical" evidence="1">
    <location>
        <begin position="6"/>
        <end position="26"/>
    </location>
</feature>
<dbReference type="OrthoDB" id="1651016at2"/>
<dbReference type="AlphaFoldDB" id="A0A4U0FB32"/>
<name>A0A4U0FB32_9BACL</name>
<evidence type="ECO:0000256" key="1">
    <source>
        <dbReference type="SAM" id="Phobius"/>
    </source>
</evidence>
<keyword evidence="1" id="KW-1133">Transmembrane helix</keyword>
<evidence type="ECO:0000313" key="2">
    <source>
        <dbReference type="EMBL" id="TJY41910.1"/>
    </source>
</evidence>
<comment type="caution">
    <text evidence="2">The sequence shown here is derived from an EMBL/GenBank/DDBJ whole genome shotgun (WGS) entry which is preliminary data.</text>
</comment>
<gene>
    <name evidence="2" type="ORF">E5161_11960</name>
</gene>
<keyword evidence="3" id="KW-1185">Reference proteome</keyword>
<sequence length="79" mass="9180">MSELAWNGLFSIFVTLGCIALSWVLLQEVRFDRLMQHSRSPRARMLQLLIAVILGHLAAKFVLDYWQWAGSVKWLFRSS</sequence>
<accession>A0A4U0FB32</accession>
<dbReference type="Proteomes" id="UP000309673">
    <property type="component" value="Unassembled WGS sequence"/>
</dbReference>
<dbReference type="EMBL" id="SUPK01000005">
    <property type="protein sequence ID" value="TJY41910.1"/>
    <property type="molecule type" value="Genomic_DNA"/>
</dbReference>
<dbReference type="Pfam" id="PF06612">
    <property type="entry name" value="DUF1146"/>
    <property type="match status" value="1"/>
</dbReference>
<evidence type="ECO:0000313" key="3">
    <source>
        <dbReference type="Proteomes" id="UP000309673"/>
    </source>
</evidence>
<keyword evidence="1" id="KW-0472">Membrane</keyword>
<feature type="transmembrane region" description="Helical" evidence="1">
    <location>
        <begin position="46"/>
        <end position="68"/>
    </location>
</feature>
<dbReference type="RefSeq" id="WP_136778045.1">
    <property type="nucleotide sequence ID" value="NZ_SUPK01000005.1"/>
</dbReference>
<proteinExistence type="predicted"/>
<organism evidence="2 3">
    <name type="scientific">Cohnella pontilimi</name>
    <dbReference type="NCBI Taxonomy" id="2564100"/>
    <lineage>
        <taxon>Bacteria</taxon>
        <taxon>Bacillati</taxon>
        <taxon>Bacillota</taxon>
        <taxon>Bacilli</taxon>
        <taxon>Bacillales</taxon>
        <taxon>Paenibacillaceae</taxon>
        <taxon>Cohnella</taxon>
    </lineage>
</organism>
<protein>
    <submittedName>
        <fullName evidence="2">DUF1146 domain-containing protein</fullName>
    </submittedName>
</protein>